<dbReference type="Gene3D" id="1.20.1110.10">
    <property type="entry name" value="Calcium-transporting ATPase, transmembrane domain"/>
    <property type="match status" value="2"/>
</dbReference>
<keyword evidence="12" id="KW-0186">Copper</keyword>
<comment type="subcellular location">
    <subcellularLocation>
        <location evidence="1">Endomembrane system</location>
        <topology evidence="1">Multi-pass membrane protein</topology>
    </subcellularLocation>
</comment>
<dbReference type="Pfam" id="PF13246">
    <property type="entry name" value="Cation_ATPase"/>
    <property type="match status" value="1"/>
</dbReference>
<keyword evidence="7" id="KW-0187">Copper transport</keyword>
<keyword evidence="10" id="KW-1278">Translocase</keyword>
<evidence type="ECO:0000256" key="3">
    <source>
        <dbReference type="ARBA" id="ARBA00022448"/>
    </source>
</evidence>
<dbReference type="InterPro" id="IPR004014">
    <property type="entry name" value="ATPase_P-typ_cation-transptr_N"/>
</dbReference>
<evidence type="ECO:0000259" key="16">
    <source>
        <dbReference type="Pfam" id="PF00122"/>
    </source>
</evidence>
<evidence type="ECO:0000256" key="15">
    <source>
        <dbReference type="SAM" id="Phobius"/>
    </source>
</evidence>
<feature type="domain" description="P-type ATPase A" evidence="16">
    <location>
        <begin position="191"/>
        <end position="311"/>
    </location>
</feature>
<keyword evidence="9" id="KW-0460">Magnesium</keyword>
<dbReference type="SUPFAM" id="SSF56784">
    <property type="entry name" value="HAD-like"/>
    <property type="match status" value="1"/>
</dbReference>
<evidence type="ECO:0000256" key="8">
    <source>
        <dbReference type="ARBA" id="ARBA00022840"/>
    </source>
</evidence>
<keyword evidence="14 15" id="KW-0472">Membrane</keyword>
<feature type="domain" description="Cation-transporting P-type ATPase C-terminal" evidence="17">
    <location>
        <begin position="867"/>
        <end position="1116"/>
    </location>
</feature>
<dbReference type="SUPFAM" id="SSF81660">
    <property type="entry name" value="Metal cation-transporting ATPase, ATP-binding domain N"/>
    <property type="match status" value="1"/>
</dbReference>
<dbReference type="PIR" id="T31688">
    <property type="entry name" value="T31688"/>
</dbReference>
<dbReference type="InterPro" id="IPR008250">
    <property type="entry name" value="ATPase_P-typ_transduc_dom_A_sf"/>
</dbReference>
<dbReference type="SFLD" id="SFLDS00003">
    <property type="entry name" value="Haloacid_Dehalogenase"/>
    <property type="match status" value="1"/>
</dbReference>
<feature type="transmembrane region" description="Helical" evidence="15">
    <location>
        <begin position="386"/>
        <end position="412"/>
    </location>
</feature>
<evidence type="ECO:0000256" key="13">
    <source>
        <dbReference type="ARBA" id="ARBA00023065"/>
    </source>
</evidence>
<dbReference type="InterPro" id="IPR059000">
    <property type="entry name" value="ATPase_P-type_domA"/>
</dbReference>
<dbReference type="AlphaFoldDB" id="Q27829"/>
<dbReference type="SUPFAM" id="SSF81665">
    <property type="entry name" value="Calcium ATPase, transmembrane domain M"/>
    <property type="match status" value="1"/>
</dbReference>
<organism evidence="19">
    <name type="scientific">Paramecium tetraurelia</name>
    <dbReference type="NCBI Taxonomy" id="5888"/>
    <lineage>
        <taxon>Eukaryota</taxon>
        <taxon>Sar</taxon>
        <taxon>Alveolata</taxon>
        <taxon>Ciliophora</taxon>
        <taxon>Intramacronucleata</taxon>
        <taxon>Oligohymenophorea</taxon>
        <taxon>Peniculida</taxon>
        <taxon>Parameciidae</taxon>
        <taxon>Paramecium</taxon>
    </lineage>
</organism>
<keyword evidence="4 15" id="KW-0812">Transmembrane</keyword>
<dbReference type="Gene3D" id="3.40.50.1000">
    <property type="entry name" value="HAD superfamily/HAD-like"/>
    <property type="match status" value="1"/>
</dbReference>
<dbReference type="PRINTS" id="PR00119">
    <property type="entry name" value="CATATPASE"/>
</dbReference>
<evidence type="ECO:0000313" key="19">
    <source>
        <dbReference type="EMBL" id="AAB81284.1"/>
    </source>
</evidence>
<keyword evidence="6" id="KW-0547">Nucleotide-binding</keyword>
<dbReference type="PRINTS" id="PR00121">
    <property type="entry name" value="NAKATPASE"/>
</dbReference>
<accession>Q27829</accession>
<dbReference type="InterPro" id="IPR023299">
    <property type="entry name" value="ATPase_P-typ_cyto_dom_N"/>
</dbReference>
<feature type="domain" description="Cation-transporting P-type ATPase N-terminal" evidence="18">
    <location>
        <begin position="77"/>
        <end position="136"/>
    </location>
</feature>
<feature type="transmembrane region" description="Helical" evidence="15">
    <location>
        <begin position="918"/>
        <end position="936"/>
    </location>
</feature>
<dbReference type="CDD" id="cd02081">
    <property type="entry name" value="P-type_ATPase_Ca_PMCA-like"/>
    <property type="match status" value="1"/>
</dbReference>
<feature type="transmembrane region" description="Helical" evidence="15">
    <location>
        <begin position="841"/>
        <end position="863"/>
    </location>
</feature>
<name>Q27829_PARTE</name>
<dbReference type="GO" id="GO:0016020">
    <property type="term" value="C:membrane"/>
    <property type="evidence" value="ECO:0007669"/>
    <property type="project" value="InterPro"/>
</dbReference>
<evidence type="ECO:0000256" key="12">
    <source>
        <dbReference type="ARBA" id="ARBA00023008"/>
    </source>
</evidence>
<keyword evidence="8" id="KW-0067">ATP-binding</keyword>
<dbReference type="SUPFAM" id="SSF81653">
    <property type="entry name" value="Calcium ATPase, transduction domain A"/>
    <property type="match status" value="1"/>
</dbReference>
<dbReference type="FunFam" id="3.40.50.1000:FF:000144">
    <property type="entry name" value="copper-transporting ATPase 1 isoform X2"/>
    <property type="match status" value="1"/>
</dbReference>
<proteinExistence type="predicted"/>
<evidence type="ECO:0000256" key="14">
    <source>
        <dbReference type="ARBA" id="ARBA00023136"/>
    </source>
</evidence>
<dbReference type="Pfam" id="PF08282">
    <property type="entry name" value="Hydrolase_3"/>
    <property type="match status" value="1"/>
</dbReference>
<keyword evidence="5" id="KW-0479">Metal-binding</keyword>
<dbReference type="FunFam" id="3.40.1110.10:FF:000045">
    <property type="entry name" value="Calcium-transporting ATPase"/>
    <property type="match status" value="1"/>
</dbReference>
<dbReference type="GO" id="GO:0016887">
    <property type="term" value="F:ATP hydrolysis activity"/>
    <property type="evidence" value="ECO:0007669"/>
    <property type="project" value="InterPro"/>
</dbReference>
<feature type="transmembrane region" description="Helical" evidence="15">
    <location>
        <begin position="348"/>
        <end position="366"/>
    </location>
</feature>
<evidence type="ECO:0000256" key="7">
    <source>
        <dbReference type="ARBA" id="ARBA00022796"/>
    </source>
</evidence>
<dbReference type="Gene3D" id="3.40.1110.10">
    <property type="entry name" value="Calcium-transporting ATPase, cytoplasmic domain N"/>
    <property type="match status" value="1"/>
</dbReference>
<reference evidence="19" key="1">
    <citation type="journal article" date="1997" name="J. Eukaryot. Microbiol.">
        <title>Cloning and molecular analysis of the plasma membrane Ca(2+)-ATPase gene in Paramecium tetraurelia.</title>
        <authorList>
            <person name="Elwess N.L."/>
            <person name="Van Houten J.L."/>
        </authorList>
    </citation>
    <scope>NUCLEOTIDE SEQUENCE</scope>
    <source>
        <strain evidence="19">51S</strain>
    </source>
</reference>
<dbReference type="PANTHER" id="PTHR24093:SF369">
    <property type="entry name" value="CALCIUM-TRANSPORTING ATPASE"/>
    <property type="match status" value="1"/>
</dbReference>
<evidence type="ECO:0000256" key="1">
    <source>
        <dbReference type="ARBA" id="ARBA00004127"/>
    </source>
</evidence>
<evidence type="ECO:0000259" key="18">
    <source>
        <dbReference type="Pfam" id="PF00690"/>
    </source>
</evidence>
<dbReference type="EMBL" id="U05880">
    <property type="protein sequence ID" value="AAB81284.1"/>
    <property type="molecule type" value="Genomic_DNA"/>
</dbReference>
<dbReference type="Gene3D" id="2.70.150.10">
    <property type="entry name" value="Calcium-transporting ATPase, cytoplasmic transduction domain A"/>
    <property type="match status" value="1"/>
</dbReference>
<dbReference type="GO" id="GO:0046872">
    <property type="term" value="F:metal ion binding"/>
    <property type="evidence" value="ECO:0007669"/>
    <property type="project" value="UniProtKB-KW"/>
</dbReference>
<dbReference type="InterPro" id="IPR023214">
    <property type="entry name" value="HAD_sf"/>
</dbReference>
<dbReference type="PANTHER" id="PTHR24093">
    <property type="entry name" value="CATION TRANSPORTING ATPASE"/>
    <property type="match status" value="1"/>
</dbReference>
<dbReference type="GO" id="GO:0140581">
    <property type="term" value="F:P-type monovalent copper transporter activity"/>
    <property type="evidence" value="ECO:0007669"/>
    <property type="project" value="UniProtKB-EC"/>
</dbReference>
<dbReference type="NCBIfam" id="TIGR01494">
    <property type="entry name" value="ATPase_P-type"/>
    <property type="match status" value="2"/>
</dbReference>
<evidence type="ECO:0000256" key="11">
    <source>
        <dbReference type="ARBA" id="ARBA00022989"/>
    </source>
</evidence>
<evidence type="ECO:0000259" key="17">
    <source>
        <dbReference type="Pfam" id="PF00689"/>
    </source>
</evidence>
<dbReference type="PROSITE" id="PS00154">
    <property type="entry name" value="ATPASE_E1_E2"/>
    <property type="match status" value="1"/>
</dbReference>
<dbReference type="Pfam" id="PF00689">
    <property type="entry name" value="Cation_ATPase_C"/>
    <property type="match status" value="1"/>
</dbReference>
<protein>
    <recommendedName>
        <fullName evidence="2">P-type Cu(+) transporter</fullName>
        <ecNumber evidence="2">7.2.2.8</ecNumber>
    </recommendedName>
</protein>
<evidence type="ECO:0000256" key="2">
    <source>
        <dbReference type="ARBA" id="ARBA00012517"/>
    </source>
</evidence>
<dbReference type="SFLD" id="SFLDF00027">
    <property type="entry name" value="p-type_atpase"/>
    <property type="match status" value="1"/>
</dbReference>
<dbReference type="InterPro" id="IPR044492">
    <property type="entry name" value="P_typ_ATPase_HD_dom"/>
</dbReference>
<feature type="transmembrane region" description="Helical" evidence="15">
    <location>
        <begin position="1015"/>
        <end position="1032"/>
    </location>
</feature>
<dbReference type="GO" id="GO:0012505">
    <property type="term" value="C:endomembrane system"/>
    <property type="evidence" value="ECO:0007669"/>
    <property type="project" value="UniProtKB-SubCell"/>
</dbReference>
<feature type="transmembrane region" description="Helical" evidence="15">
    <location>
        <begin position="1053"/>
        <end position="1076"/>
    </location>
</feature>
<dbReference type="Pfam" id="PF00690">
    <property type="entry name" value="Cation_ATPase_N"/>
    <property type="match status" value="1"/>
</dbReference>
<dbReference type="InterPro" id="IPR006068">
    <property type="entry name" value="ATPase_P-typ_cation-transptr_C"/>
</dbReference>
<dbReference type="SFLD" id="SFLDG00002">
    <property type="entry name" value="C1.7:_P-type_atpase_like"/>
    <property type="match status" value="1"/>
</dbReference>
<keyword evidence="11 15" id="KW-1133">Transmembrane helix</keyword>
<feature type="transmembrane region" description="Helical" evidence="15">
    <location>
        <begin position="1096"/>
        <end position="1116"/>
    </location>
</feature>
<keyword evidence="3" id="KW-0813">Transport</keyword>
<dbReference type="Pfam" id="PF00122">
    <property type="entry name" value="E1-E2_ATPase"/>
    <property type="match status" value="1"/>
</dbReference>
<evidence type="ECO:0000256" key="5">
    <source>
        <dbReference type="ARBA" id="ARBA00022723"/>
    </source>
</evidence>
<dbReference type="InterPro" id="IPR023298">
    <property type="entry name" value="ATPase_P-typ_TM_dom_sf"/>
</dbReference>
<dbReference type="InterPro" id="IPR018303">
    <property type="entry name" value="ATPase_P-typ_P_site"/>
</dbReference>
<dbReference type="GO" id="GO:0005524">
    <property type="term" value="F:ATP binding"/>
    <property type="evidence" value="ECO:0007669"/>
    <property type="project" value="UniProtKB-KW"/>
</dbReference>
<dbReference type="InterPro" id="IPR001757">
    <property type="entry name" value="P_typ_ATPase"/>
</dbReference>
<evidence type="ECO:0000256" key="6">
    <source>
        <dbReference type="ARBA" id="ARBA00022741"/>
    </source>
</evidence>
<evidence type="ECO:0000256" key="10">
    <source>
        <dbReference type="ARBA" id="ARBA00022967"/>
    </source>
</evidence>
<dbReference type="InterPro" id="IPR036412">
    <property type="entry name" value="HAD-like_sf"/>
</dbReference>
<dbReference type="EC" id="7.2.2.8" evidence="2"/>
<evidence type="ECO:0000256" key="4">
    <source>
        <dbReference type="ARBA" id="ARBA00022692"/>
    </source>
</evidence>
<sequence>MQSPNKSALSHRDQADDVRPLAVQEQLDLGPFKITPQQLQQIFHLNTRRSTCEELDYLVQQGGIGNPISSFINLDWLIDGLHTSIKDGINDDQDQRIQVYGHNKRIVRPPQTYCELLWNALEDFTMRVLLIASIASIVIEVATADNEHRHLAWIEGFAIFVAVLVCTNVAAMNDYSKEKQFRKLNAASEKSKIVAVIRNKQLIQIHEEQVLVGDICKLIEGMEIPADGVLLDASDVKVDESSMTGETHSITKGTINQCLKQKWELQDEGVQFGEQDRFKIPSPALLSGTRVLEGEGLFLICVVGDLSCLGQSIFRIRGRRRCNNNLINLLETPLQVKLTMIAEDIGKFGLISAVLIFFVLMIRFAIERGIANEWDHSKHWMEILNFIILSIVVLTVAIPEGLPLSVTISLAYSVQKMMDDKNLVRKMYACETMGGADSICSDKTGTLTMNKMVLTKIWNKQFYEIDYLAKEQNLSQLVSKSMENLFLEALCCNSSAELTPESGSKTEIAILEYLQKARIDYRRMREQVNFIKKNPFSSARKRMSVIVDTKHNGLPVKRLYIKGASEIIVQSLTHMHTYDDQKLKLGVKDIQEIERIISQMAKQSLRIICVAYLDLRGDEDLQKMNGKVYDIETQDLTFLGLFGIMDNLREGVKDAVTKCKQAGIKVRMVTGDNSETARAIAMNCGIIEQGDGQAIVIEGAEFMKEVGGVVCKNCTTELCKCAKSSNEAEKNGTSLRVDTLGNTSRFRQIYPQIAVMARSRPTDKYAMIIGLKECEHIVAVTGDGTNDAPALKKADVGFAMGKAGTQVAKDASAIILMEDNFSDIVKAVMWGRNIFQSIRKFLQFQLTVNVVAVGFTLISSALLKQDVLKPIQMLWVNLIMDSFASLALATEPPSEILLKDRPYSRSESIVTNKMIKHIIGQAIYQLAVILVLVFLAQEFIPEYADDYDDVIRDRIQEKIEEDSDFVFEQSSLYHPKYNTDYYPESLKIRSGRFLTVTSENDFEDIFNEFRVPSRHYTFIFNAFVFMQVFNFINSSKLNDEINVFANMCNKQYILFYLSLMFVLIVFFIIILQIILVTFGSLAFSCYSYYGLTIQQWVISLIIGLVGLVVSFILKLIPEQHVIESYFVQICPKTQNAESKTLDKKPSGILELRRGSSLRKK</sequence>
<keyword evidence="13" id="KW-0406">Ion transport</keyword>
<evidence type="ECO:0000256" key="9">
    <source>
        <dbReference type="ARBA" id="ARBA00022842"/>
    </source>
</evidence>